<dbReference type="eggNOG" id="ENOG5033WSN">
    <property type="taxonomic scope" value="Bacteria"/>
</dbReference>
<dbReference type="SUPFAM" id="SSF52096">
    <property type="entry name" value="ClpP/crotonase"/>
    <property type="match status" value="1"/>
</dbReference>
<dbReference type="OrthoDB" id="6397760at2"/>
<dbReference type="InterPro" id="IPR005151">
    <property type="entry name" value="Tail-specific_protease"/>
</dbReference>
<keyword evidence="1" id="KW-0732">Signal</keyword>
<dbReference type="AlphaFoldDB" id="A4C987"/>
<dbReference type="GO" id="GO:0006508">
    <property type="term" value="P:proteolysis"/>
    <property type="evidence" value="ECO:0007669"/>
    <property type="project" value="InterPro"/>
</dbReference>
<dbReference type="Pfam" id="PF03572">
    <property type="entry name" value="Peptidase_S41"/>
    <property type="match status" value="1"/>
</dbReference>
<dbReference type="InterPro" id="IPR029045">
    <property type="entry name" value="ClpP/crotonase-like_dom_sf"/>
</dbReference>
<dbReference type="GO" id="GO:0008236">
    <property type="term" value="F:serine-type peptidase activity"/>
    <property type="evidence" value="ECO:0007669"/>
    <property type="project" value="InterPro"/>
</dbReference>
<sequence>MTPHTFNAMTMLTLCSLTLPAIAAVDEKAEFSYPNKTQRIAIAEYVLSTMERIDALNSEQRNLSRTLKWPAYKEKVILNAARAQNFTELNIALDNIHYGIINLHSFLQVEPAIAKHAEPILTWPSVRIGYTWPKLSFFSLDNNKTITELNGHDIHELFNDYYNQYCRHNHDNGCLSFFSKNLEYGYRFAKPATTLTITYQNGSQQHIEHSQITQSQTSETESKACKSRYPSLDLTLAYQGSQSCLYQTNKSYVLKINEFGPWGAENDDIYCLKPNSAGMCNDINAIKKITQTNFKDYLVIDMQNNGGGSENTPWIAALTHAGFYDNLITYKNILELQDPDTRASAFYSSVQAEKWYQTIIKAQLNTSEYLPIRADFCRGSALCENKQIPSSINPIAYKKMLVVINEHCVSSCDDFVWRMRSYAGATTLGQYPATDGTYARVNATVYITSSGEIKSAVYGEGRSLQFEDATPLVTFRMPLSKTVTPKGKIREGDKTVLDIALPIDKTNFTEINLSNLAHTLQRL</sequence>
<accession>A4C987</accession>
<dbReference type="Proteomes" id="UP000006201">
    <property type="component" value="Unassembled WGS sequence"/>
</dbReference>
<evidence type="ECO:0000313" key="4">
    <source>
        <dbReference type="Proteomes" id="UP000006201"/>
    </source>
</evidence>
<proteinExistence type="predicted"/>
<protein>
    <recommendedName>
        <fullName evidence="2">Tail specific protease domain-containing protein</fullName>
    </recommendedName>
</protein>
<comment type="caution">
    <text evidence="3">The sequence shown here is derived from an EMBL/GenBank/DDBJ whole genome shotgun (WGS) entry which is preliminary data.</text>
</comment>
<evidence type="ECO:0000313" key="3">
    <source>
        <dbReference type="EMBL" id="EAR29152.1"/>
    </source>
</evidence>
<name>A4C987_9GAMM</name>
<dbReference type="EMBL" id="AAOH01000003">
    <property type="protein sequence ID" value="EAR29152.1"/>
    <property type="molecule type" value="Genomic_DNA"/>
</dbReference>
<dbReference type="RefSeq" id="WP_009838413.1">
    <property type="nucleotide sequence ID" value="NZ_AAOH01000003.1"/>
</dbReference>
<evidence type="ECO:0000259" key="2">
    <source>
        <dbReference type="Pfam" id="PF03572"/>
    </source>
</evidence>
<organism evidence="3 4">
    <name type="scientific">Pseudoalteromonas tunicata D2</name>
    <dbReference type="NCBI Taxonomy" id="87626"/>
    <lineage>
        <taxon>Bacteria</taxon>
        <taxon>Pseudomonadati</taxon>
        <taxon>Pseudomonadota</taxon>
        <taxon>Gammaproteobacteria</taxon>
        <taxon>Alteromonadales</taxon>
        <taxon>Pseudoalteromonadaceae</taxon>
        <taxon>Pseudoalteromonas</taxon>
    </lineage>
</organism>
<feature type="signal peptide" evidence="1">
    <location>
        <begin position="1"/>
        <end position="23"/>
    </location>
</feature>
<keyword evidence="4" id="KW-1185">Reference proteome</keyword>
<reference evidence="3 4" key="1">
    <citation type="submission" date="2006-02" db="EMBL/GenBank/DDBJ databases">
        <authorList>
            <person name="Moran M.A."/>
            <person name="Kjelleberg S."/>
            <person name="Egan S."/>
            <person name="Saunders N."/>
            <person name="Thomas T."/>
            <person name="Ferriera S."/>
            <person name="Johnson J."/>
            <person name="Kravitz S."/>
            <person name="Halpern A."/>
            <person name="Remington K."/>
            <person name="Beeson K."/>
            <person name="Tran B."/>
            <person name="Rogers Y.-H."/>
            <person name="Friedman R."/>
            <person name="Venter J.C."/>
        </authorList>
    </citation>
    <scope>NUCLEOTIDE SEQUENCE [LARGE SCALE GENOMIC DNA]</scope>
    <source>
        <strain evidence="3 4">D2</strain>
    </source>
</reference>
<dbReference type="HOGENOM" id="CLU_520601_0_0_6"/>
<feature type="chain" id="PRO_5002667044" description="Tail specific protease domain-containing protein" evidence="1">
    <location>
        <begin position="24"/>
        <end position="523"/>
    </location>
</feature>
<evidence type="ECO:0000256" key="1">
    <source>
        <dbReference type="SAM" id="SignalP"/>
    </source>
</evidence>
<gene>
    <name evidence="3" type="ORF">PTD2_08909</name>
</gene>
<feature type="domain" description="Tail specific protease" evidence="2">
    <location>
        <begin position="284"/>
        <end position="441"/>
    </location>
</feature>
<dbReference type="Gene3D" id="3.90.226.10">
    <property type="entry name" value="2-enoyl-CoA Hydratase, Chain A, domain 1"/>
    <property type="match status" value="1"/>
</dbReference>